<evidence type="ECO:0000313" key="4">
    <source>
        <dbReference type="Proteomes" id="UP001060164"/>
    </source>
</evidence>
<evidence type="ECO:0000313" key="3">
    <source>
        <dbReference type="EMBL" id="UWP59115.1"/>
    </source>
</evidence>
<keyword evidence="2" id="KW-0732">Signal</keyword>
<feature type="chain" id="PRO_5046447256" evidence="2">
    <location>
        <begin position="28"/>
        <end position="417"/>
    </location>
</feature>
<evidence type="ECO:0000256" key="1">
    <source>
        <dbReference type="SAM" id="MobiDB-lite"/>
    </source>
</evidence>
<proteinExistence type="predicted"/>
<feature type="compositionally biased region" description="Acidic residues" evidence="1">
    <location>
        <begin position="69"/>
        <end position="81"/>
    </location>
</feature>
<keyword evidence="4" id="KW-1185">Reference proteome</keyword>
<feature type="compositionally biased region" description="Acidic residues" evidence="1">
    <location>
        <begin position="104"/>
        <end position="120"/>
    </location>
</feature>
<sequence length="417" mass="47036">MRKRELWLAVTAMCCLQITSAPMTAYAETEEQDQTEERQIQICSEQSELGGADETEQPEEPKPEQMPEEREEPDPELPPDEQEQKTKEPDGSKPKLPPDKPEEPDLELPPDEQEEPESEQVIETVPDIAVPPEKAQTTEKHIRQDEESTAKEYMELEEGWQPEQAEHTETNVLKPEEVIPEIDPPEVILKTPKIRFLNLGPATASRMTLSPEIMITDMALTQGKVQVLLTDENGRTLAAGMDLTQEGSGLVCRMNTISRDGRYTLLVRGENEYGVMTEKKCTFTVNKEGTAFAVCGDENETKTAGFIPAVRMTNPDHIRIVSCMLNGREVNYSWDGELLRIDRDEVMPGKNTVTLETKDGAGNVSSMEPWEFYVRAGDTDSKESKLPQKTGSRRIRWFREVLDILRHILKLVLSAGL</sequence>
<organism evidence="3 4">
    <name type="scientific">Ruminococcus gauvreauii</name>
    <dbReference type="NCBI Taxonomy" id="438033"/>
    <lineage>
        <taxon>Bacteria</taxon>
        <taxon>Bacillati</taxon>
        <taxon>Bacillota</taxon>
        <taxon>Clostridia</taxon>
        <taxon>Eubacteriales</taxon>
        <taxon>Oscillospiraceae</taxon>
        <taxon>Ruminococcus</taxon>
    </lineage>
</organism>
<feature type="signal peptide" evidence="2">
    <location>
        <begin position="1"/>
        <end position="27"/>
    </location>
</feature>
<accession>A0ABY5VF18</accession>
<feature type="compositionally biased region" description="Basic and acidic residues" evidence="1">
    <location>
        <begin position="59"/>
        <end position="68"/>
    </location>
</feature>
<dbReference type="EMBL" id="CP102290">
    <property type="protein sequence ID" value="UWP59115.1"/>
    <property type="molecule type" value="Genomic_DNA"/>
</dbReference>
<dbReference type="RefSeq" id="WP_028528715.1">
    <property type="nucleotide sequence ID" value="NZ_CABLBR010000014.1"/>
</dbReference>
<evidence type="ECO:0000256" key="2">
    <source>
        <dbReference type="SAM" id="SignalP"/>
    </source>
</evidence>
<name>A0ABY5VF18_9FIRM</name>
<dbReference type="Proteomes" id="UP001060164">
    <property type="component" value="Chromosome"/>
</dbReference>
<reference evidence="3" key="1">
    <citation type="journal article" date="2022" name="Cell">
        <title>Design, construction, and in vivo augmentation of a complex gut microbiome.</title>
        <authorList>
            <person name="Cheng A.G."/>
            <person name="Ho P.Y."/>
            <person name="Aranda-Diaz A."/>
            <person name="Jain S."/>
            <person name="Yu F.B."/>
            <person name="Meng X."/>
            <person name="Wang M."/>
            <person name="Iakiviak M."/>
            <person name="Nagashima K."/>
            <person name="Zhao A."/>
            <person name="Murugkar P."/>
            <person name="Patil A."/>
            <person name="Atabakhsh K."/>
            <person name="Weakley A."/>
            <person name="Yan J."/>
            <person name="Brumbaugh A.R."/>
            <person name="Higginbottom S."/>
            <person name="Dimas A."/>
            <person name="Shiver A.L."/>
            <person name="Deutschbauer A."/>
            <person name="Neff N."/>
            <person name="Sonnenburg J.L."/>
            <person name="Huang K.C."/>
            <person name="Fischbach M.A."/>
        </authorList>
    </citation>
    <scope>NUCLEOTIDE SEQUENCE</scope>
    <source>
        <strain evidence="3">DSM 19829</strain>
    </source>
</reference>
<gene>
    <name evidence="3" type="ORF">NQ502_17380</name>
</gene>
<feature type="region of interest" description="Disordered" evidence="1">
    <location>
        <begin position="26"/>
        <end position="126"/>
    </location>
</feature>
<protein>
    <submittedName>
        <fullName evidence="3">Uncharacterized protein</fullName>
    </submittedName>
</protein>
<feature type="compositionally biased region" description="Basic and acidic residues" evidence="1">
    <location>
        <begin position="82"/>
        <end position="103"/>
    </location>
</feature>